<dbReference type="RefSeq" id="WP_232177324.1">
    <property type="nucleotide sequence ID" value="NZ_JAJPWV010000003.1"/>
</dbReference>
<dbReference type="Proteomes" id="UP001199919">
    <property type="component" value="Unassembled WGS sequence"/>
</dbReference>
<organism evidence="1 2">
    <name type="scientific">Mucilaginibacter roseus</name>
    <dbReference type="NCBI Taxonomy" id="1528868"/>
    <lineage>
        <taxon>Bacteria</taxon>
        <taxon>Pseudomonadati</taxon>
        <taxon>Bacteroidota</taxon>
        <taxon>Sphingobacteriia</taxon>
        <taxon>Sphingobacteriales</taxon>
        <taxon>Sphingobacteriaceae</taxon>
        <taxon>Mucilaginibacter</taxon>
    </lineage>
</organism>
<evidence type="ECO:0000313" key="1">
    <source>
        <dbReference type="EMBL" id="MCD8740923.1"/>
    </source>
</evidence>
<gene>
    <name evidence="1" type="ORF">LT679_09950</name>
</gene>
<proteinExistence type="predicted"/>
<keyword evidence="2" id="KW-1185">Reference proteome</keyword>
<name>A0ABS8U1C9_9SPHI</name>
<comment type="caution">
    <text evidence="1">The sequence shown here is derived from an EMBL/GenBank/DDBJ whole genome shotgun (WGS) entry which is preliminary data.</text>
</comment>
<evidence type="ECO:0000313" key="2">
    <source>
        <dbReference type="Proteomes" id="UP001199919"/>
    </source>
</evidence>
<accession>A0ABS8U1C9</accession>
<dbReference type="EMBL" id="JAJPWV010000003">
    <property type="protein sequence ID" value="MCD8740923.1"/>
    <property type="molecule type" value="Genomic_DNA"/>
</dbReference>
<sequence>MSNDKKNCRPLRTEWVPSAYRNDSGAEPSSRSAAIPNITGFAKKMLKTEFCKRSVINR</sequence>
<reference evidence="1 2" key="1">
    <citation type="submission" date="2021-12" db="EMBL/GenBank/DDBJ databases">
        <title>Mucilaginibacter roseus genome.</title>
        <authorList>
            <person name="Ferreira J.R."/>
            <person name="Newman J.D."/>
        </authorList>
    </citation>
    <scope>NUCLEOTIDE SEQUENCE [LARGE SCALE GENOMIC DNA]</scope>
    <source>
        <strain evidence="1 2">LMG 28454</strain>
    </source>
</reference>
<protein>
    <submittedName>
        <fullName evidence="1">Uncharacterized protein</fullName>
    </submittedName>
</protein>